<dbReference type="InterPro" id="IPR036514">
    <property type="entry name" value="SGNH_hydro_sf"/>
</dbReference>
<feature type="transmembrane region" description="Helical" evidence="8">
    <location>
        <begin position="266"/>
        <end position="287"/>
    </location>
</feature>
<dbReference type="PANTHER" id="PTHR23028">
    <property type="entry name" value="ACETYLTRANSFERASE"/>
    <property type="match status" value="1"/>
</dbReference>
<evidence type="ECO:0000259" key="9">
    <source>
        <dbReference type="Pfam" id="PF01757"/>
    </source>
</evidence>
<keyword evidence="3" id="KW-0808">Transferase</keyword>
<comment type="subcellular location">
    <subcellularLocation>
        <location evidence="1">Cell membrane</location>
        <topology evidence="1">Multi-pass membrane protein</topology>
    </subcellularLocation>
</comment>
<evidence type="ECO:0000256" key="2">
    <source>
        <dbReference type="ARBA" id="ARBA00022475"/>
    </source>
</evidence>
<feature type="transmembrane region" description="Helical" evidence="8">
    <location>
        <begin position="205"/>
        <end position="223"/>
    </location>
</feature>
<proteinExistence type="predicted"/>
<evidence type="ECO:0000256" key="4">
    <source>
        <dbReference type="ARBA" id="ARBA00022692"/>
    </source>
</evidence>
<accession>A0A6J6Y7C8</accession>
<dbReference type="InterPro" id="IPR050879">
    <property type="entry name" value="Acyltransferase_3"/>
</dbReference>
<evidence type="ECO:0000256" key="5">
    <source>
        <dbReference type="ARBA" id="ARBA00022989"/>
    </source>
</evidence>
<keyword evidence="6 8" id="KW-0472">Membrane</keyword>
<protein>
    <submittedName>
        <fullName evidence="10">Unannotated protein</fullName>
    </submittedName>
</protein>
<sequence length="661" mass="70860">MQETQSDYFPAIDGLRALAVAAVLLFHAGHLSGGFLGVDTFFVISGFLITRLLLREVEATGSVALGAFWARRARRLLPALALMICVLTVWNLRYGTPPERLTLRHDTLWSLSFLMNWHEVFSAHDYWSSFAEKSPLTHLWSLAVEEQFYVVWPLVALAVVRWARRPQRAMFAICASGTVASFVLMTALYDPNASTRVYEGTDTRIGAMMIGAMCATSTVRNAMAQAFSKQSRRSTTAAGFGLASATAVVLWLYVTAHGTDSLLFRGGFFIFAAAVGLLLGALTVDPLTLRSPVRTTITNVLSLRPLRAVGRLSYGLYLWHWPIFVVLNPVRTGLGDWPLVAVRLSVTAVVSVLSYRYVERPVREGLQRRPTWVSAPATGLAVGLAALVAVTVAVPGASATAVNLKGIVALTAGPSTTSGAAVDPSAASTIPATTTTLAAIKRGTIHDVVLFGDSIAYTTQPGLQAALSAAGATLHSAAGPGVRLTGTSAYFDYLSSLANTVDSHTLLVMVQLSVWDAQFDPAEQYNSLVLLHQFIVDRGAQMIITPPPPMRPDQSKHGTSELFDIGQRIAAEHPATVTFLDTAAVWSDRYTADLNGDHVPERMYDGVHMCASGAALVSAWLVEQMSLLFDGISPAPVAAWAGGPWTQNPIYDSPAGTCAAV</sequence>
<keyword evidence="5 8" id="KW-1133">Transmembrane helix</keyword>
<feature type="domain" description="Acyltransferase 3" evidence="9">
    <location>
        <begin position="10"/>
        <end position="353"/>
    </location>
</feature>
<dbReference type="EMBL" id="CAFAAI010000222">
    <property type="protein sequence ID" value="CAB4805342.1"/>
    <property type="molecule type" value="Genomic_DNA"/>
</dbReference>
<dbReference type="PANTHER" id="PTHR23028:SF53">
    <property type="entry name" value="ACYL_TRANSF_3 DOMAIN-CONTAINING PROTEIN"/>
    <property type="match status" value="1"/>
</dbReference>
<name>A0A6J6Y7C8_9ZZZZ</name>
<feature type="transmembrane region" description="Helical" evidence="8">
    <location>
        <begin position="147"/>
        <end position="163"/>
    </location>
</feature>
<reference evidence="10" key="1">
    <citation type="submission" date="2020-05" db="EMBL/GenBank/DDBJ databases">
        <authorList>
            <person name="Chiriac C."/>
            <person name="Salcher M."/>
            <person name="Ghai R."/>
            <person name="Kavagutti S V."/>
        </authorList>
    </citation>
    <scope>NUCLEOTIDE SEQUENCE</scope>
</reference>
<evidence type="ECO:0000256" key="1">
    <source>
        <dbReference type="ARBA" id="ARBA00004651"/>
    </source>
</evidence>
<dbReference type="GO" id="GO:0005886">
    <property type="term" value="C:plasma membrane"/>
    <property type="evidence" value="ECO:0007669"/>
    <property type="project" value="UniProtKB-SubCell"/>
</dbReference>
<dbReference type="GO" id="GO:0016747">
    <property type="term" value="F:acyltransferase activity, transferring groups other than amino-acyl groups"/>
    <property type="evidence" value="ECO:0007669"/>
    <property type="project" value="InterPro"/>
</dbReference>
<feature type="transmembrane region" description="Helical" evidence="8">
    <location>
        <begin position="308"/>
        <end position="327"/>
    </location>
</feature>
<keyword evidence="2" id="KW-1003">Cell membrane</keyword>
<feature type="transmembrane region" description="Helical" evidence="8">
    <location>
        <begin position="370"/>
        <end position="394"/>
    </location>
</feature>
<evidence type="ECO:0000256" key="7">
    <source>
        <dbReference type="ARBA" id="ARBA00023315"/>
    </source>
</evidence>
<feature type="transmembrane region" description="Helical" evidence="8">
    <location>
        <begin position="235"/>
        <end position="254"/>
    </location>
</feature>
<evidence type="ECO:0000256" key="3">
    <source>
        <dbReference type="ARBA" id="ARBA00022679"/>
    </source>
</evidence>
<evidence type="ECO:0000256" key="6">
    <source>
        <dbReference type="ARBA" id="ARBA00023136"/>
    </source>
</evidence>
<feature type="transmembrane region" description="Helical" evidence="8">
    <location>
        <begin position="35"/>
        <end position="54"/>
    </location>
</feature>
<dbReference type="CDD" id="cd00229">
    <property type="entry name" value="SGNH_hydrolase"/>
    <property type="match status" value="1"/>
</dbReference>
<dbReference type="SUPFAM" id="SSF52266">
    <property type="entry name" value="SGNH hydrolase"/>
    <property type="match status" value="1"/>
</dbReference>
<dbReference type="InterPro" id="IPR002656">
    <property type="entry name" value="Acyl_transf_3_dom"/>
</dbReference>
<keyword evidence="7" id="KW-0012">Acyltransferase</keyword>
<dbReference type="Pfam" id="PF01757">
    <property type="entry name" value="Acyl_transf_3"/>
    <property type="match status" value="1"/>
</dbReference>
<gene>
    <name evidence="10" type="ORF">UFOPK2992_01252</name>
</gene>
<keyword evidence="4 8" id="KW-0812">Transmembrane</keyword>
<dbReference type="GO" id="GO:0009103">
    <property type="term" value="P:lipopolysaccharide biosynthetic process"/>
    <property type="evidence" value="ECO:0007669"/>
    <property type="project" value="TreeGrafter"/>
</dbReference>
<organism evidence="10">
    <name type="scientific">freshwater metagenome</name>
    <dbReference type="NCBI Taxonomy" id="449393"/>
    <lineage>
        <taxon>unclassified sequences</taxon>
        <taxon>metagenomes</taxon>
        <taxon>ecological metagenomes</taxon>
    </lineage>
</organism>
<dbReference type="Gene3D" id="3.40.50.1110">
    <property type="entry name" value="SGNH hydrolase"/>
    <property type="match status" value="1"/>
</dbReference>
<feature type="transmembrane region" description="Helical" evidence="8">
    <location>
        <begin position="75"/>
        <end position="92"/>
    </location>
</feature>
<feature type="transmembrane region" description="Helical" evidence="8">
    <location>
        <begin position="170"/>
        <end position="189"/>
    </location>
</feature>
<evidence type="ECO:0000313" key="10">
    <source>
        <dbReference type="EMBL" id="CAB4805342.1"/>
    </source>
</evidence>
<dbReference type="AlphaFoldDB" id="A0A6J6Y7C8"/>
<evidence type="ECO:0000256" key="8">
    <source>
        <dbReference type="SAM" id="Phobius"/>
    </source>
</evidence>
<feature type="transmembrane region" description="Helical" evidence="8">
    <location>
        <begin position="339"/>
        <end position="358"/>
    </location>
</feature>